<dbReference type="OrthoDB" id="192847at2"/>
<dbReference type="STRING" id="151894.SAMN04488524_1060"/>
<organism evidence="2 3">
    <name type="scientific">Pedobacter africanus</name>
    <dbReference type="NCBI Taxonomy" id="151894"/>
    <lineage>
        <taxon>Bacteria</taxon>
        <taxon>Pseudomonadati</taxon>
        <taxon>Bacteroidota</taxon>
        <taxon>Sphingobacteriia</taxon>
        <taxon>Sphingobacteriales</taxon>
        <taxon>Sphingobacteriaceae</taxon>
        <taxon>Pedobacter</taxon>
    </lineage>
</organism>
<dbReference type="SUPFAM" id="SSF54534">
    <property type="entry name" value="FKBP-like"/>
    <property type="match status" value="1"/>
</dbReference>
<keyword evidence="2" id="KW-0808">Transferase</keyword>
<dbReference type="Pfam" id="PF01272">
    <property type="entry name" value="GreA_GreB"/>
    <property type="match status" value="1"/>
</dbReference>
<proteinExistence type="predicted"/>
<dbReference type="GO" id="GO:0070063">
    <property type="term" value="F:RNA polymerase binding"/>
    <property type="evidence" value="ECO:0007669"/>
    <property type="project" value="InterPro"/>
</dbReference>
<dbReference type="InterPro" id="IPR001437">
    <property type="entry name" value="Tscrpt_elong_fac_GreA/B_C"/>
</dbReference>
<dbReference type="InterPro" id="IPR023459">
    <property type="entry name" value="Tscrpt_elong_fac_GreA/B_fam"/>
</dbReference>
<dbReference type="InterPro" id="IPR036953">
    <property type="entry name" value="GreA/GreB_C_sf"/>
</dbReference>
<feature type="domain" description="Transcription elongation factor GreA/GreB C-terminal" evidence="1">
    <location>
        <begin position="55"/>
        <end position="129"/>
    </location>
</feature>
<dbReference type="EMBL" id="FWXT01000001">
    <property type="protein sequence ID" value="SMC53190.1"/>
    <property type="molecule type" value="Genomic_DNA"/>
</dbReference>
<keyword evidence="2" id="KW-0418">Kinase</keyword>
<protein>
    <submittedName>
        <fullName evidence="2">Regulator of nucleoside diphosphate kinase</fullName>
    </submittedName>
</protein>
<reference evidence="3" key="1">
    <citation type="submission" date="2017-04" db="EMBL/GenBank/DDBJ databases">
        <authorList>
            <person name="Varghese N."/>
            <person name="Submissions S."/>
        </authorList>
    </citation>
    <scope>NUCLEOTIDE SEQUENCE [LARGE SCALE GENOMIC DNA]</scope>
    <source>
        <strain evidence="3">DSM 12126</strain>
    </source>
</reference>
<dbReference type="GO" id="GO:0006354">
    <property type="term" value="P:DNA-templated transcription elongation"/>
    <property type="evidence" value="ECO:0007669"/>
    <property type="project" value="TreeGrafter"/>
</dbReference>
<evidence type="ECO:0000259" key="1">
    <source>
        <dbReference type="Pfam" id="PF01272"/>
    </source>
</evidence>
<dbReference type="PANTHER" id="PTHR30437:SF5">
    <property type="entry name" value="REGULATOR OF NUCLEOSIDE DIPHOSPHATE KINASE"/>
    <property type="match status" value="1"/>
</dbReference>
<dbReference type="GO" id="GO:0032784">
    <property type="term" value="P:regulation of DNA-templated transcription elongation"/>
    <property type="evidence" value="ECO:0007669"/>
    <property type="project" value="InterPro"/>
</dbReference>
<dbReference type="RefSeq" id="WP_084237336.1">
    <property type="nucleotide sequence ID" value="NZ_FWXT01000001.1"/>
</dbReference>
<evidence type="ECO:0000313" key="2">
    <source>
        <dbReference type="EMBL" id="SMC53190.1"/>
    </source>
</evidence>
<name>A0A1W1ZXR4_9SPHI</name>
<dbReference type="AlphaFoldDB" id="A0A1W1ZXR4"/>
<dbReference type="Gene3D" id="3.10.50.30">
    <property type="entry name" value="Transcription elongation factor, GreA/GreB, C-terminal domain"/>
    <property type="match status" value="1"/>
</dbReference>
<accession>A0A1W1ZXR4</accession>
<sequence length="131" mass="14437">MTNSIQILDTPVILTTGIYDLLKDHIRRKKLSKTNEAALDAQLKKARQVLRKDLPTDVVTVDTLVTVKDLETGDTQEYKFVGPDSAKKKNGTVSILSPMGIAMIGYPVGAVVEWEFNAEIKKNQIIGVTPI</sequence>
<dbReference type="GO" id="GO:0016301">
    <property type="term" value="F:kinase activity"/>
    <property type="evidence" value="ECO:0007669"/>
    <property type="project" value="UniProtKB-KW"/>
</dbReference>
<dbReference type="Proteomes" id="UP000192756">
    <property type="component" value="Unassembled WGS sequence"/>
</dbReference>
<keyword evidence="3" id="KW-1185">Reference proteome</keyword>
<gene>
    <name evidence="2" type="ORF">SAMN04488524_1060</name>
</gene>
<dbReference type="GO" id="GO:0003677">
    <property type="term" value="F:DNA binding"/>
    <property type="evidence" value="ECO:0007669"/>
    <property type="project" value="InterPro"/>
</dbReference>
<evidence type="ECO:0000313" key="3">
    <source>
        <dbReference type="Proteomes" id="UP000192756"/>
    </source>
</evidence>
<dbReference type="PANTHER" id="PTHR30437">
    <property type="entry name" value="TRANSCRIPTION ELONGATION FACTOR GREA"/>
    <property type="match status" value="1"/>
</dbReference>